<dbReference type="Proteomes" id="UP000237631">
    <property type="component" value="Unassembled WGS sequence"/>
</dbReference>
<dbReference type="EMBL" id="PNEN01000556">
    <property type="protein sequence ID" value="PPJ54782.1"/>
    <property type="molecule type" value="Genomic_DNA"/>
</dbReference>
<dbReference type="AlphaFoldDB" id="A0A2S6C4Y2"/>
<accession>A0A2S6C4Y2</accession>
<reference evidence="2" key="1">
    <citation type="journal article" date="2017" name="bioRxiv">
        <title>Conservation of a gene cluster reveals novel cercosporin biosynthetic mechanisms and extends production to the genus Colletotrichum.</title>
        <authorList>
            <person name="de Jonge R."/>
            <person name="Ebert M.K."/>
            <person name="Huitt-Roehl C.R."/>
            <person name="Pal P."/>
            <person name="Suttle J.C."/>
            <person name="Spanner R.E."/>
            <person name="Neubauer J.D."/>
            <person name="Jurick W.M.II."/>
            <person name="Stott K.A."/>
            <person name="Secor G.A."/>
            <person name="Thomma B.P.H.J."/>
            <person name="Van de Peer Y."/>
            <person name="Townsend C.A."/>
            <person name="Bolton M.D."/>
        </authorList>
    </citation>
    <scope>NUCLEOTIDE SEQUENCE [LARGE SCALE GENOMIC DNA]</scope>
    <source>
        <strain evidence="2">CBS538.71</strain>
    </source>
</reference>
<protein>
    <submittedName>
        <fullName evidence="1">Uncharacterized protein</fullName>
    </submittedName>
</protein>
<comment type="caution">
    <text evidence="1">The sequence shown here is derived from an EMBL/GenBank/DDBJ whole genome shotgun (WGS) entry which is preliminary data.</text>
</comment>
<evidence type="ECO:0000313" key="2">
    <source>
        <dbReference type="Proteomes" id="UP000237631"/>
    </source>
</evidence>
<proteinExistence type="predicted"/>
<organism evidence="1 2">
    <name type="scientific">Cercospora berteroae</name>
    <dbReference type="NCBI Taxonomy" id="357750"/>
    <lineage>
        <taxon>Eukaryota</taxon>
        <taxon>Fungi</taxon>
        <taxon>Dikarya</taxon>
        <taxon>Ascomycota</taxon>
        <taxon>Pezizomycotina</taxon>
        <taxon>Dothideomycetes</taxon>
        <taxon>Dothideomycetidae</taxon>
        <taxon>Mycosphaerellales</taxon>
        <taxon>Mycosphaerellaceae</taxon>
        <taxon>Cercospora</taxon>
    </lineage>
</organism>
<keyword evidence="2" id="KW-1185">Reference proteome</keyword>
<sequence length="169" mass="19296">MDCSPFSKVPAELRNYIWKLSLRSGSGPPEVSPNIYDEPSLSRTCRQMRAESLLMYYACQPSMVAVVDNSDTTAFLKWLATRRERAQLISRLDVVSNTGIKHELDEGTKTREDWESLVGALKLYSEDGMQVVRHKTYTGGKEWMPRIQEVLFQSRMKRMIDGCASDGYC</sequence>
<dbReference type="OrthoDB" id="5413827at2759"/>
<gene>
    <name evidence="1" type="ORF">CBER1_04066</name>
</gene>
<evidence type="ECO:0000313" key="1">
    <source>
        <dbReference type="EMBL" id="PPJ54782.1"/>
    </source>
</evidence>
<name>A0A2S6C4Y2_9PEZI</name>